<sequence>MRIVMIVLAMLGPGAALADEISGDWCGPDGRSLTILGATVVTPGGAEVPGRYSRHRYEFETPAGEPGAGDTVVINQLSEEAVDVVFGAADPVRWTRCRDVTS</sequence>
<evidence type="ECO:0000313" key="2">
    <source>
        <dbReference type="EMBL" id="EBA09704.1"/>
    </source>
</evidence>
<feature type="signal peptide" evidence="1">
    <location>
        <begin position="1"/>
        <end position="18"/>
    </location>
</feature>
<dbReference type="OrthoDB" id="7280341at2"/>
<dbReference type="RefSeq" id="WP_005855857.1">
    <property type="nucleotide sequence ID" value="NZ_AAYA01000002.1"/>
</dbReference>
<dbReference type="eggNOG" id="ENOG502ZXAA">
    <property type="taxonomic scope" value="Bacteria"/>
</dbReference>
<protein>
    <submittedName>
        <fullName evidence="2">Uncharacterized protein</fullName>
    </submittedName>
</protein>
<feature type="chain" id="PRO_5002654735" evidence="1">
    <location>
        <begin position="19"/>
        <end position="102"/>
    </location>
</feature>
<organism evidence="2 3">
    <name type="scientific">Sagittula stellata (strain ATCC 700073 / DSM 11524 / E-37)</name>
    <dbReference type="NCBI Taxonomy" id="388399"/>
    <lineage>
        <taxon>Bacteria</taxon>
        <taxon>Pseudomonadati</taxon>
        <taxon>Pseudomonadota</taxon>
        <taxon>Alphaproteobacteria</taxon>
        <taxon>Rhodobacterales</taxon>
        <taxon>Roseobacteraceae</taxon>
        <taxon>Sagittula</taxon>
    </lineage>
</organism>
<dbReference type="Proteomes" id="UP000005713">
    <property type="component" value="Unassembled WGS sequence"/>
</dbReference>
<evidence type="ECO:0000313" key="3">
    <source>
        <dbReference type="Proteomes" id="UP000005713"/>
    </source>
</evidence>
<reference evidence="2 3" key="1">
    <citation type="submission" date="2006-06" db="EMBL/GenBank/DDBJ databases">
        <authorList>
            <person name="Moran M.A."/>
            <person name="Ferriera S."/>
            <person name="Johnson J."/>
            <person name="Kravitz S."/>
            <person name="Beeson K."/>
            <person name="Sutton G."/>
            <person name="Rogers Y.-H."/>
            <person name="Friedman R."/>
            <person name="Frazier M."/>
            <person name="Venter J.C."/>
        </authorList>
    </citation>
    <scope>NUCLEOTIDE SEQUENCE [LARGE SCALE GENOMIC DNA]</scope>
    <source>
        <strain evidence="2 3">E-37</strain>
    </source>
</reference>
<dbReference type="AlphaFoldDB" id="A3JZ01"/>
<proteinExistence type="predicted"/>
<name>A3JZ01_SAGS3</name>
<evidence type="ECO:0000256" key="1">
    <source>
        <dbReference type="SAM" id="SignalP"/>
    </source>
</evidence>
<keyword evidence="3" id="KW-1185">Reference proteome</keyword>
<keyword evidence="1" id="KW-0732">Signal</keyword>
<accession>A3JZ01</accession>
<gene>
    <name evidence="2" type="ORF">SSE37_07848</name>
</gene>
<comment type="caution">
    <text evidence="2">The sequence shown here is derived from an EMBL/GenBank/DDBJ whole genome shotgun (WGS) entry which is preliminary data.</text>
</comment>
<dbReference type="EMBL" id="AAYA01000002">
    <property type="protein sequence ID" value="EBA09704.1"/>
    <property type="molecule type" value="Genomic_DNA"/>
</dbReference>